<dbReference type="Proteomes" id="UP000050517">
    <property type="component" value="Unassembled WGS sequence"/>
</dbReference>
<dbReference type="AlphaFoldDB" id="A0A0N8VZ93"/>
<dbReference type="PATRIC" id="fig|1544416.3.peg.2229"/>
<evidence type="ECO:0000313" key="1">
    <source>
        <dbReference type="EMBL" id="KQB83258.1"/>
    </source>
</evidence>
<dbReference type="EMBL" id="LKST01000004">
    <property type="protein sequence ID" value="KQB83258.1"/>
    <property type="molecule type" value="Genomic_DNA"/>
</dbReference>
<evidence type="ECO:0000313" key="2">
    <source>
        <dbReference type="Proteomes" id="UP000050517"/>
    </source>
</evidence>
<name>A0A0N8VZ93_9CORY</name>
<proteinExistence type="predicted"/>
<reference evidence="1 2" key="1">
    <citation type="submission" date="2015-10" db="EMBL/GenBank/DDBJ databases">
        <title>Corynebacteirum lowii and Corynebacterium oculi species nova, derived from human clinical disease and and emended description of Corynebacterium mastiditis.</title>
        <authorList>
            <person name="Bernard K."/>
            <person name="Pacheco A.L."/>
            <person name="Mcdougall C."/>
            <person name="Burtx T."/>
            <person name="Weibe D."/>
            <person name="Tyler S."/>
            <person name="Olson A.B."/>
            <person name="Cnockaert M."/>
            <person name="Eguchi H."/>
            <person name="Kuwahara T."/>
            <person name="Nakayama-Imaohji H."/>
            <person name="Boudewijins M."/>
            <person name="Van Hoecke F."/>
            <person name="Bernier A.-M."/>
            <person name="Vandamme P."/>
        </authorList>
    </citation>
    <scope>NUCLEOTIDE SEQUENCE [LARGE SCALE GENOMIC DNA]</scope>
    <source>
        <strain evidence="1 2">NML 130210</strain>
    </source>
</reference>
<dbReference type="InterPro" id="IPR024524">
    <property type="entry name" value="DUF3800"/>
</dbReference>
<comment type="caution">
    <text evidence="1">The sequence shown here is derived from an EMBL/GenBank/DDBJ whole genome shotgun (WGS) entry which is preliminary data.</text>
</comment>
<keyword evidence="2" id="KW-1185">Reference proteome</keyword>
<organism evidence="1 2">
    <name type="scientific">Corynebacterium oculi</name>
    <dbReference type="NCBI Taxonomy" id="1544416"/>
    <lineage>
        <taxon>Bacteria</taxon>
        <taxon>Bacillati</taxon>
        <taxon>Actinomycetota</taxon>
        <taxon>Actinomycetes</taxon>
        <taxon>Mycobacteriales</taxon>
        <taxon>Corynebacteriaceae</taxon>
        <taxon>Corynebacterium</taxon>
    </lineage>
</organism>
<accession>A0A0N8VZ93</accession>
<protein>
    <recommendedName>
        <fullName evidence="3">DUF3800 domain-containing protein</fullName>
    </recommendedName>
</protein>
<dbReference type="Pfam" id="PF12686">
    <property type="entry name" value="DUF3800"/>
    <property type="match status" value="1"/>
</dbReference>
<evidence type="ECO:0008006" key="3">
    <source>
        <dbReference type="Google" id="ProtNLM"/>
    </source>
</evidence>
<sequence>MKRKNDRVLAFCDDVQNKSIYQDMYASFRRNGLPDDPTNKLTSFTDGLHFTPSHHSRMVQAIDLISYVYRRNFIQKYTDPRAHKVFENLWKELEPLAQRGYHRTW</sequence>
<gene>
    <name evidence="1" type="ORF">Cocul_02232</name>
</gene>